<organism evidence="1 2">
    <name type="scientific">Crinalium epipsammum PCC 9333</name>
    <dbReference type="NCBI Taxonomy" id="1173022"/>
    <lineage>
        <taxon>Bacteria</taxon>
        <taxon>Bacillati</taxon>
        <taxon>Cyanobacteriota</taxon>
        <taxon>Cyanophyceae</taxon>
        <taxon>Gomontiellales</taxon>
        <taxon>Gomontiellaceae</taxon>
        <taxon>Crinalium</taxon>
    </lineage>
</organism>
<dbReference type="KEGG" id="cep:Cri9333_0310"/>
<dbReference type="Pfam" id="PF11901">
    <property type="entry name" value="DM9"/>
    <property type="match status" value="1"/>
</dbReference>
<evidence type="ECO:0000313" key="1">
    <source>
        <dbReference type="EMBL" id="AFZ11294.1"/>
    </source>
</evidence>
<keyword evidence="2" id="KW-1185">Reference proteome</keyword>
<gene>
    <name evidence="1" type="ORF">Cri9333_0310</name>
</gene>
<dbReference type="HOGENOM" id="CLU_1018274_0_0_3"/>
<protein>
    <submittedName>
        <fullName evidence="1">Uncharacterized protein</fullName>
    </submittedName>
</protein>
<dbReference type="Proteomes" id="UP000010472">
    <property type="component" value="Chromosome"/>
</dbReference>
<dbReference type="InterPro" id="IPR006616">
    <property type="entry name" value="DM9_repeat"/>
</dbReference>
<name>K9VUQ5_9CYAN</name>
<sequence>MERSSLRNLKAEFVATDPVQDLDIMKRLSSLLPASVASTLFVAAFAACAQANPGVTQVSQIWHISDSVRINPNINKLISRPAWVVTRGELPKNALKVGYDAFVTEEDGHVIAKTPATSLYLCRAIHEGTIYPGKYVNGSCSISVNGVERHQKISQVLVNVPSEIVRWDSIKGEGFHPLHGLAFASGGDSAQKFNTCRAAYKAGLHPGRIVGSQCLIGWRGIEVAQSNYDILYIQGVKELKGAVELSRQCYPATDEPLEEGTREASVCNSRPLK</sequence>
<dbReference type="PANTHER" id="PTHR31649:SF1">
    <property type="entry name" value="FARNESOIC ACID O-METHYL TRANSFERASE DOMAIN-CONTAINING PROTEIN"/>
    <property type="match status" value="1"/>
</dbReference>
<dbReference type="AlphaFoldDB" id="K9VUQ5"/>
<dbReference type="PANTHER" id="PTHR31649">
    <property type="entry name" value="AGAP009604-PA"/>
    <property type="match status" value="1"/>
</dbReference>
<proteinExistence type="predicted"/>
<evidence type="ECO:0000313" key="2">
    <source>
        <dbReference type="Proteomes" id="UP000010472"/>
    </source>
</evidence>
<accession>K9VUQ5</accession>
<dbReference type="EMBL" id="CP003620">
    <property type="protein sequence ID" value="AFZ11294.1"/>
    <property type="molecule type" value="Genomic_DNA"/>
</dbReference>
<reference evidence="1 2" key="1">
    <citation type="submission" date="2012-06" db="EMBL/GenBank/DDBJ databases">
        <title>Finished chromosome of genome of Crinalium epipsammum PCC 9333.</title>
        <authorList>
            <consortium name="US DOE Joint Genome Institute"/>
            <person name="Gugger M."/>
            <person name="Coursin T."/>
            <person name="Rippka R."/>
            <person name="Tandeau De Marsac N."/>
            <person name="Huntemann M."/>
            <person name="Wei C.-L."/>
            <person name="Han J."/>
            <person name="Detter J.C."/>
            <person name="Han C."/>
            <person name="Tapia R."/>
            <person name="Davenport K."/>
            <person name="Daligault H."/>
            <person name="Erkkila T."/>
            <person name="Gu W."/>
            <person name="Munk A.C.C."/>
            <person name="Teshima H."/>
            <person name="Xu Y."/>
            <person name="Chain P."/>
            <person name="Chen A."/>
            <person name="Krypides N."/>
            <person name="Mavromatis K."/>
            <person name="Markowitz V."/>
            <person name="Szeto E."/>
            <person name="Ivanova N."/>
            <person name="Mikhailova N."/>
            <person name="Ovchinnikova G."/>
            <person name="Pagani I."/>
            <person name="Pati A."/>
            <person name="Goodwin L."/>
            <person name="Peters L."/>
            <person name="Pitluck S."/>
            <person name="Woyke T."/>
            <person name="Kerfeld C."/>
        </authorList>
    </citation>
    <scope>NUCLEOTIDE SEQUENCE [LARGE SCALE GENOMIC DNA]</scope>
    <source>
        <strain evidence="1 2">PCC 9333</strain>
    </source>
</reference>